<dbReference type="AlphaFoldDB" id="A0A3E1K4Z9"/>
<dbReference type="RefSeq" id="WP_116651911.1">
    <property type="nucleotide sequence ID" value="NZ_QUZK01000052.1"/>
</dbReference>
<feature type="region of interest" description="Disordered" evidence="1">
    <location>
        <begin position="340"/>
        <end position="360"/>
    </location>
</feature>
<dbReference type="Proteomes" id="UP000260351">
    <property type="component" value="Unassembled WGS sequence"/>
</dbReference>
<sequence>MRILYLTLEPPLHADKVATGNQLRAAMLADALGRAGHEVVQHDQAQWTPREMARRIEAAKPDAVLLGYWQLAEHLPAKAAPPVVVDCIAPRPLEEHFVDPMATAAFIRRYTRALSRAGLLLVGNARQRTLLAAWLLAAGEDLRASVPIAEVPLAVEPPPQARQDHRSPLVLVTGGQDWPWREATDWLSGLIAPEQRGRAELHHFGSAEIGTEAVEHGLASWRQWQEFLGRQAHIGVELSEANFERELAQPFRIASFLQAGLPVLVNDYLPIAELVREYQAGWVVDSRRAARDAVAESVDRPEAWLARARGAHRLARERFNPEDCCRPLVEWLKSPRRPQRRFSSAAEATPAERPPSPSRMGRIAQRLLQPLRREVSGDGVVVITRKDLFPSDHGAAVKILETARGLARLGREVAIVTADRSRYWRVAPEAIHEAPLPFWLRLLALPRAVSHIVHRLRGLPASNAFLYWPLYDPGYGLRAAWVGRRIGASVTLAEFPGYAQPARICRMLNAGRAVLAEHNVEYRRLAEQLPHLSSRAFEKLKASELQLAGRMDAVVCVSDRDRAALIADGLAARRQVTIPHGVDLPAFDAAPAADLAAEFDLDPDRPVLVYHGTFSYPPNRQALKLLVEDILPRLARLGHRVQVLGIGRDAPPEIAHPDLRLPGSVRELAGPLKACDIAVVPLTSGGGTRMKILDYFAAGLPVVSTTKGCEGLPVTDDEQLLIRDDWDEFARAVADLLDNDDRRRALGEAGHEMARSLSWQEIAVRYDRLFRELD</sequence>
<dbReference type="SUPFAM" id="SSF53756">
    <property type="entry name" value="UDP-Glycosyltransferase/glycogen phosphorylase"/>
    <property type="match status" value="2"/>
</dbReference>
<gene>
    <name evidence="3" type="ORF">DZC52_14720</name>
</gene>
<dbReference type="Pfam" id="PF13439">
    <property type="entry name" value="Glyco_transf_4"/>
    <property type="match status" value="1"/>
</dbReference>
<dbReference type="PANTHER" id="PTHR12526:SF600">
    <property type="entry name" value="GLYCOSYL TRANSFERASE GROUP 1"/>
    <property type="match status" value="1"/>
</dbReference>
<feature type="domain" description="Glycosyltransferase subfamily 4-like N-terminal" evidence="2">
    <location>
        <begin position="394"/>
        <end position="584"/>
    </location>
</feature>
<dbReference type="OrthoDB" id="9807209at2"/>
<accession>A0A3E1K4Z9</accession>
<dbReference type="Gene3D" id="3.40.50.2000">
    <property type="entry name" value="Glycogen Phosphorylase B"/>
    <property type="match status" value="3"/>
</dbReference>
<keyword evidence="4" id="KW-1185">Reference proteome</keyword>
<keyword evidence="3" id="KW-0808">Transferase</keyword>
<dbReference type="Pfam" id="PF13692">
    <property type="entry name" value="Glyco_trans_1_4"/>
    <property type="match status" value="1"/>
</dbReference>
<dbReference type="CDD" id="cd03801">
    <property type="entry name" value="GT4_PimA-like"/>
    <property type="match status" value="1"/>
</dbReference>
<evidence type="ECO:0000313" key="3">
    <source>
        <dbReference type="EMBL" id="RFF29105.1"/>
    </source>
</evidence>
<reference evidence="3 4" key="1">
    <citation type="submission" date="2018-08" db="EMBL/GenBank/DDBJ databases">
        <title>Wenzhouxiangella salilacus sp. nov., a novel bacterium isolated from a saline lake in Xinjiang Province, China.</title>
        <authorList>
            <person name="Han S."/>
        </authorList>
    </citation>
    <scope>NUCLEOTIDE SEQUENCE [LARGE SCALE GENOMIC DNA]</scope>
    <source>
        <strain evidence="3 4">XDB06</strain>
    </source>
</reference>
<comment type="caution">
    <text evidence="3">The sequence shown here is derived from an EMBL/GenBank/DDBJ whole genome shotgun (WGS) entry which is preliminary data.</text>
</comment>
<dbReference type="PANTHER" id="PTHR12526">
    <property type="entry name" value="GLYCOSYLTRANSFERASE"/>
    <property type="match status" value="1"/>
</dbReference>
<organism evidence="3 4">
    <name type="scientific">Wenzhouxiangella sediminis</name>
    <dbReference type="NCBI Taxonomy" id="1792836"/>
    <lineage>
        <taxon>Bacteria</taxon>
        <taxon>Pseudomonadati</taxon>
        <taxon>Pseudomonadota</taxon>
        <taxon>Gammaproteobacteria</taxon>
        <taxon>Chromatiales</taxon>
        <taxon>Wenzhouxiangellaceae</taxon>
        <taxon>Wenzhouxiangella</taxon>
    </lineage>
</organism>
<dbReference type="EMBL" id="QUZK01000052">
    <property type="protein sequence ID" value="RFF29105.1"/>
    <property type="molecule type" value="Genomic_DNA"/>
</dbReference>
<name>A0A3E1K4Z9_9GAMM</name>
<evidence type="ECO:0000259" key="2">
    <source>
        <dbReference type="Pfam" id="PF13439"/>
    </source>
</evidence>
<protein>
    <submittedName>
        <fullName evidence="3">Glycosyltransferase</fullName>
    </submittedName>
</protein>
<evidence type="ECO:0000256" key="1">
    <source>
        <dbReference type="SAM" id="MobiDB-lite"/>
    </source>
</evidence>
<evidence type="ECO:0000313" key="4">
    <source>
        <dbReference type="Proteomes" id="UP000260351"/>
    </source>
</evidence>
<proteinExistence type="predicted"/>
<dbReference type="GO" id="GO:0016757">
    <property type="term" value="F:glycosyltransferase activity"/>
    <property type="evidence" value="ECO:0007669"/>
    <property type="project" value="UniProtKB-ARBA"/>
</dbReference>
<dbReference type="InterPro" id="IPR028098">
    <property type="entry name" value="Glyco_trans_4-like_N"/>
</dbReference>